<comment type="subcellular location">
    <subcellularLocation>
        <location evidence="1">Membrane</location>
    </subcellularLocation>
</comment>
<dbReference type="AlphaFoldDB" id="A0A4S3KSY0"/>
<dbReference type="InterPro" id="IPR050810">
    <property type="entry name" value="Bact_Secretion_Sys_Channel"/>
</dbReference>
<dbReference type="STRING" id="993689.GCA_002077135_00226"/>
<comment type="caution">
    <text evidence="7">The sequence shown here is derived from an EMBL/GenBank/DDBJ whole genome shotgun (WGS) entry which is preliminary data.</text>
</comment>
<feature type="domain" description="Type II/III secretion system secretin-like" evidence="6">
    <location>
        <begin position="379"/>
        <end position="552"/>
    </location>
</feature>
<dbReference type="PANTHER" id="PTHR30332:SF24">
    <property type="entry name" value="SECRETIN GSPD-RELATED"/>
    <property type="match status" value="1"/>
</dbReference>
<sequence>MKRISTSMRVLTVAVTTALLSACATMHAINKQSLVQYHQTLHQTDRGLLAIGKNVKPVGGPIISDLPYVSTTSIAHRSNLPSLFDERATLNAPLGEAVASILNTVEARTGITINADPDLLQHTVKQGDARQPATMDATLALPPLSSLAGGSTARSSVSIDYQGTVKGMFDAIANALDARWSYDRDSNTVHLYRYETRAFHIDTIPGDASTTDTVSSGGMSGGVQGGQGQTVRVDQAQSSTVFGGKLSVWDSLAASIKPMLSPAGTMVLSEPTATITVHDRWNRVQAIGRFIRKMNAILAEQVEVNIAVYRVQVNNQDNRGINWGLLYNALGQQAADAGLTIATPRPSGTGLSSLVISAPNARANGNATPWSGSQFFIDALSTLGKTSVVTNASVETVNNQPAPVKVVQTTTYLAQTTSLYTNGVGGGNTGVVGAGATLTPGTVETGFNMQVLPSVQPDGRRILLQAMISISTLDSLNSYTSGGETIQEPQVSARTVLQRAWLKSGESLVLAGYQDTEADNTTQTPLSKSTWWFGGNRNVQNTRDALVIVITPVAMAAKSTF</sequence>
<feature type="signal peptide" evidence="5">
    <location>
        <begin position="1"/>
        <end position="28"/>
    </location>
</feature>
<dbReference type="PROSITE" id="PS51257">
    <property type="entry name" value="PROKAR_LIPOPROTEIN"/>
    <property type="match status" value="1"/>
</dbReference>
<evidence type="ECO:0000256" key="4">
    <source>
        <dbReference type="RuleBase" id="RU004003"/>
    </source>
</evidence>
<evidence type="ECO:0000256" key="3">
    <source>
        <dbReference type="ARBA" id="ARBA00023136"/>
    </source>
</evidence>
<dbReference type="RefSeq" id="WP_081130268.1">
    <property type="nucleotide sequence ID" value="NZ_LDOS01000005.1"/>
</dbReference>
<evidence type="ECO:0000256" key="1">
    <source>
        <dbReference type="ARBA" id="ARBA00004370"/>
    </source>
</evidence>
<organism evidence="7 8">
    <name type="scientific">Metallibacterium scheffleri</name>
    <dbReference type="NCBI Taxonomy" id="993689"/>
    <lineage>
        <taxon>Bacteria</taxon>
        <taxon>Pseudomonadati</taxon>
        <taxon>Pseudomonadota</taxon>
        <taxon>Gammaproteobacteria</taxon>
        <taxon>Lysobacterales</taxon>
        <taxon>Rhodanobacteraceae</taxon>
        <taxon>Metallibacterium</taxon>
    </lineage>
</organism>
<dbReference type="PANTHER" id="PTHR30332">
    <property type="entry name" value="PROBABLE GENERAL SECRETION PATHWAY PROTEIN D"/>
    <property type="match status" value="1"/>
</dbReference>
<dbReference type="EMBL" id="MWQO01000014">
    <property type="protein sequence ID" value="THD11324.1"/>
    <property type="molecule type" value="Genomic_DNA"/>
</dbReference>
<dbReference type="InterPro" id="IPR004846">
    <property type="entry name" value="T2SS/T3SS_dom"/>
</dbReference>
<accession>A0A4S3KSY0</accession>
<evidence type="ECO:0000313" key="8">
    <source>
        <dbReference type="Proteomes" id="UP000307749"/>
    </source>
</evidence>
<protein>
    <recommendedName>
        <fullName evidence="6">Type II/III secretion system secretin-like domain-containing protein</fullName>
    </recommendedName>
</protein>
<keyword evidence="3" id="KW-0472">Membrane</keyword>
<evidence type="ECO:0000256" key="5">
    <source>
        <dbReference type="SAM" id="SignalP"/>
    </source>
</evidence>
<reference evidence="7 8" key="1">
    <citation type="submission" date="2017-02" db="EMBL/GenBank/DDBJ databases">
        <title>Whole genome sequencing of Metallibacterium scheffleri DSM 24874 (T).</title>
        <authorList>
            <person name="Kumar S."/>
            <person name="Patil P."/>
            <person name="Patil P.B."/>
        </authorList>
    </citation>
    <scope>NUCLEOTIDE SEQUENCE [LARGE SCALE GENOMIC DNA]</scope>
    <source>
        <strain evidence="7 8">DSM 24874</strain>
    </source>
</reference>
<evidence type="ECO:0000313" key="7">
    <source>
        <dbReference type="EMBL" id="THD11324.1"/>
    </source>
</evidence>
<name>A0A4S3KSY0_9GAMM</name>
<gene>
    <name evidence="7" type="ORF">B1806_04175</name>
</gene>
<dbReference type="Proteomes" id="UP000307749">
    <property type="component" value="Unassembled WGS sequence"/>
</dbReference>
<dbReference type="OrthoDB" id="6353334at2"/>
<dbReference type="Pfam" id="PF00263">
    <property type="entry name" value="Secretin"/>
    <property type="match status" value="1"/>
</dbReference>
<keyword evidence="2 5" id="KW-0732">Signal</keyword>
<dbReference type="GO" id="GO:0016020">
    <property type="term" value="C:membrane"/>
    <property type="evidence" value="ECO:0007669"/>
    <property type="project" value="UniProtKB-SubCell"/>
</dbReference>
<keyword evidence="8" id="KW-1185">Reference proteome</keyword>
<proteinExistence type="inferred from homology"/>
<evidence type="ECO:0000256" key="2">
    <source>
        <dbReference type="ARBA" id="ARBA00022729"/>
    </source>
</evidence>
<dbReference type="GO" id="GO:0009306">
    <property type="term" value="P:protein secretion"/>
    <property type="evidence" value="ECO:0007669"/>
    <property type="project" value="InterPro"/>
</dbReference>
<feature type="chain" id="PRO_5020419132" description="Type II/III secretion system secretin-like domain-containing protein" evidence="5">
    <location>
        <begin position="29"/>
        <end position="561"/>
    </location>
</feature>
<comment type="similarity">
    <text evidence="4">Belongs to the bacterial secretin family.</text>
</comment>
<evidence type="ECO:0000259" key="6">
    <source>
        <dbReference type="Pfam" id="PF00263"/>
    </source>
</evidence>